<dbReference type="OrthoDB" id="2019198at2759"/>
<protein>
    <recommendedName>
        <fullName evidence="4">LITAF domain-containing protein</fullName>
    </recommendedName>
</protein>
<accession>A0A250XEI1</accession>
<evidence type="ECO:0008006" key="4">
    <source>
        <dbReference type="Google" id="ProtNLM"/>
    </source>
</evidence>
<feature type="compositionally biased region" description="Polar residues" evidence="1">
    <location>
        <begin position="1"/>
        <end position="13"/>
    </location>
</feature>
<sequence length="170" mass="18565">MNGYSETPYSSLPSKGYPYEPSHSHQHGYDYPSPSYQLPQPASPLMWIPPQPFPGIPIRSPRVPPLPGQVLVAYEITESKAGCCQCDSLKTQGVIASAILFFVFWPLTFIPCMMADCHNDVQQPVYDYPPGMPQTMPPAVINAYPAAPSAPQAPQVNSIGKGQSMMRAVL</sequence>
<feature type="region of interest" description="Disordered" evidence="1">
    <location>
        <begin position="1"/>
        <end position="30"/>
    </location>
</feature>
<dbReference type="AlphaFoldDB" id="A0A250XEI1"/>
<evidence type="ECO:0000256" key="1">
    <source>
        <dbReference type="SAM" id="MobiDB-lite"/>
    </source>
</evidence>
<keyword evidence="3" id="KW-1185">Reference proteome</keyword>
<reference evidence="2 3" key="1">
    <citation type="submission" date="2017-08" db="EMBL/GenBank/DDBJ databases">
        <title>Acidophilic green algal genome provides insights into adaptation to an acidic environment.</title>
        <authorList>
            <person name="Hirooka S."/>
            <person name="Hirose Y."/>
            <person name="Kanesaki Y."/>
            <person name="Higuchi S."/>
            <person name="Fujiwara T."/>
            <person name="Onuma R."/>
            <person name="Era A."/>
            <person name="Ohbayashi R."/>
            <person name="Uzuka A."/>
            <person name="Nozaki H."/>
            <person name="Yoshikawa H."/>
            <person name="Miyagishima S.Y."/>
        </authorList>
    </citation>
    <scope>NUCLEOTIDE SEQUENCE [LARGE SCALE GENOMIC DNA]</scope>
    <source>
        <strain evidence="2 3">NIES-2499</strain>
    </source>
</reference>
<organism evidence="2 3">
    <name type="scientific">Chlamydomonas eustigma</name>
    <dbReference type="NCBI Taxonomy" id="1157962"/>
    <lineage>
        <taxon>Eukaryota</taxon>
        <taxon>Viridiplantae</taxon>
        <taxon>Chlorophyta</taxon>
        <taxon>core chlorophytes</taxon>
        <taxon>Chlorophyceae</taxon>
        <taxon>CS clade</taxon>
        <taxon>Chlamydomonadales</taxon>
        <taxon>Chlamydomonadaceae</taxon>
        <taxon>Chlamydomonas</taxon>
    </lineage>
</organism>
<evidence type="ECO:0000313" key="3">
    <source>
        <dbReference type="Proteomes" id="UP000232323"/>
    </source>
</evidence>
<gene>
    <name evidence="2" type="ORF">CEUSTIGMA_g8880.t1</name>
</gene>
<comment type="caution">
    <text evidence="2">The sequence shown here is derived from an EMBL/GenBank/DDBJ whole genome shotgun (WGS) entry which is preliminary data.</text>
</comment>
<proteinExistence type="predicted"/>
<name>A0A250XEI1_9CHLO</name>
<dbReference type="Proteomes" id="UP000232323">
    <property type="component" value="Unassembled WGS sequence"/>
</dbReference>
<evidence type="ECO:0000313" key="2">
    <source>
        <dbReference type="EMBL" id="GAX81451.1"/>
    </source>
</evidence>
<dbReference type="EMBL" id="BEGY01000065">
    <property type="protein sequence ID" value="GAX81451.1"/>
    <property type="molecule type" value="Genomic_DNA"/>
</dbReference>